<keyword evidence="3 6" id="KW-0812">Transmembrane</keyword>
<sequence length="147" mass="16309">MYVEVFFIGILAALSPGPDFVIVMKNSLGIGRKYGIATALGIASALIVHVAYTVLGFTIILEKWPVVFNIIKLLGAIYLLWLGWKGIRSKALTETSNDLHVQQSSNRPIGLGFREGFLCNLLNPKAPLFFLSIFSQFIGHNTPNWMR</sequence>
<keyword evidence="8" id="KW-1185">Reference proteome</keyword>
<evidence type="ECO:0000256" key="5">
    <source>
        <dbReference type="ARBA" id="ARBA00023136"/>
    </source>
</evidence>
<evidence type="ECO:0000256" key="4">
    <source>
        <dbReference type="ARBA" id="ARBA00022989"/>
    </source>
</evidence>
<feature type="transmembrane region" description="Helical" evidence="6">
    <location>
        <begin position="6"/>
        <end position="24"/>
    </location>
</feature>
<evidence type="ECO:0000256" key="3">
    <source>
        <dbReference type="ARBA" id="ARBA00022692"/>
    </source>
</evidence>
<evidence type="ECO:0000256" key="2">
    <source>
        <dbReference type="ARBA" id="ARBA00022475"/>
    </source>
</evidence>
<feature type="transmembrane region" description="Helical" evidence="6">
    <location>
        <begin position="66"/>
        <end position="84"/>
    </location>
</feature>
<dbReference type="Pfam" id="PF01810">
    <property type="entry name" value="LysE"/>
    <property type="match status" value="1"/>
</dbReference>
<dbReference type="PANTHER" id="PTHR30086:SF20">
    <property type="entry name" value="ARGININE EXPORTER PROTEIN ARGO-RELATED"/>
    <property type="match status" value="1"/>
</dbReference>
<keyword evidence="5 6" id="KW-0472">Membrane</keyword>
<protein>
    <submittedName>
        <fullName evidence="7">LysE family translocator</fullName>
    </submittedName>
</protein>
<keyword evidence="4 6" id="KW-1133">Transmembrane helix</keyword>
<keyword evidence="2" id="KW-1003">Cell membrane</keyword>
<proteinExistence type="predicted"/>
<evidence type="ECO:0000256" key="1">
    <source>
        <dbReference type="ARBA" id="ARBA00004651"/>
    </source>
</evidence>
<gene>
    <name evidence="7" type="ORF">P4U88_15970</name>
</gene>
<evidence type="ECO:0000256" key="6">
    <source>
        <dbReference type="SAM" id="Phobius"/>
    </source>
</evidence>
<comment type="subcellular location">
    <subcellularLocation>
        <location evidence="1">Cell membrane</location>
        <topology evidence="1">Multi-pass membrane protein</topology>
    </subcellularLocation>
</comment>
<reference evidence="7 8" key="1">
    <citation type="submission" date="2023-03" db="EMBL/GenBank/DDBJ databases">
        <title>Bacillus Genome Sequencing.</title>
        <authorList>
            <person name="Dunlap C."/>
        </authorList>
    </citation>
    <scope>NUCLEOTIDE SEQUENCE [LARGE SCALE GENOMIC DNA]</scope>
    <source>
        <strain evidence="7 8">B-615</strain>
    </source>
</reference>
<dbReference type="InterPro" id="IPR001123">
    <property type="entry name" value="LeuE-type"/>
</dbReference>
<evidence type="ECO:0000313" key="7">
    <source>
        <dbReference type="EMBL" id="MED1567417.1"/>
    </source>
</evidence>
<dbReference type="RefSeq" id="WP_327920284.1">
    <property type="nucleotide sequence ID" value="NZ_JARMDB010000011.1"/>
</dbReference>
<name>A0ABU6MX24_9BACI</name>
<feature type="transmembrane region" description="Helical" evidence="6">
    <location>
        <begin position="36"/>
        <end position="60"/>
    </location>
</feature>
<accession>A0ABU6MX24</accession>
<dbReference type="Proteomes" id="UP001309448">
    <property type="component" value="Unassembled WGS sequence"/>
</dbReference>
<comment type="caution">
    <text evidence="7">The sequence shown here is derived from an EMBL/GenBank/DDBJ whole genome shotgun (WGS) entry which is preliminary data.</text>
</comment>
<evidence type="ECO:0000313" key="8">
    <source>
        <dbReference type="Proteomes" id="UP001309448"/>
    </source>
</evidence>
<dbReference type="EMBL" id="JARMDB010000011">
    <property type="protein sequence ID" value="MED1567417.1"/>
    <property type="molecule type" value="Genomic_DNA"/>
</dbReference>
<organism evidence="7 8">
    <name type="scientific">Bacillus paramycoides</name>
    <dbReference type="NCBI Taxonomy" id="2026194"/>
    <lineage>
        <taxon>Bacteria</taxon>
        <taxon>Bacillati</taxon>
        <taxon>Bacillota</taxon>
        <taxon>Bacilli</taxon>
        <taxon>Bacillales</taxon>
        <taxon>Bacillaceae</taxon>
        <taxon>Bacillus</taxon>
        <taxon>Bacillus cereus group</taxon>
    </lineage>
</organism>
<dbReference type="PANTHER" id="PTHR30086">
    <property type="entry name" value="ARGININE EXPORTER PROTEIN ARGO"/>
    <property type="match status" value="1"/>
</dbReference>